<gene>
    <name evidence="9" type="ORF">VV02_05775</name>
</gene>
<dbReference type="SUPFAM" id="SSF103473">
    <property type="entry name" value="MFS general substrate transporter"/>
    <property type="match status" value="1"/>
</dbReference>
<feature type="transmembrane region" description="Helical" evidence="7">
    <location>
        <begin position="446"/>
        <end position="467"/>
    </location>
</feature>
<feature type="transmembrane region" description="Helical" evidence="7">
    <location>
        <begin position="412"/>
        <end position="434"/>
    </location>
</feature>
<accession>A0A0K1JFL1</accession>
<dbReference type="InterPro" id="IPR036259">
    <property type="entry name" value="MFS_trans_sf"/>
</dbReference>
<dbReference type="PANTHER" id="PTHR42718:SF39">
    <property type="entry name" value="ACTINORHODIN TRANSPORTER-RELATED"/>
    <property type="match status" value="1"/>
</dbReference>
<keyword evidence="6 7" id="KW-0472">Membrane</keyword>
<sequence length="485" mass="50810">MTTMTAESEASPPRSAHRYRWLVLAVILVADVMDLVDATVLNLAIPSIQTDLHISGSSAQWLLAAYTMTFAIGLVTSARIGDVLGRRELFLIGMAGFTVVSLACALAPGAGWLIALRALQGLFGAVMIPQGLALVKAAFPPEELAKAFVPFGPIMGLSAVLGPILAGFLLDANLFGSQWRSIFFINVPIGIAAFVMAARALPRIERQPGARLDIGGMALLTVASTMLIYPLVQGREAGWPWWAYALIAGSLVLFGAFAISERRSRHPVIEPSLFANRGFVVGLCVLAAFFSAMTGFMLAFNLHLQGGLHFSPLHAGLTLVPWALGTSLGAVAGGVYLAERLGRASLHLGLAIATAGMVGLWWTVEHFGADLTSWQLVPATLVIGFGLGQVFVPLFGFVLGDLDDRQVGTGSGLLNAVQQFFGAIGVAALGTLFFQRLPAHGFVDTTGLVIAASAVLFVITFGLVFALPRTARGGSGGSGGEGVAQ</sequence>
<keyword evidence="2" id="KW-0813">Transport</keyword>
<comment type="subcellular location">
    <subcellularLocation>
        <location evidence="1">Cell membrane</location>
        <topology evidence="1">Multi-pass membrane protein</topology>
    </subcellularLocation>
</comment>
<dbReference type="KEGG" id="lmoi:VV02_05775"/>
<evidence type="ECO:0000256" key="3">
    <source>
        <dbReference type="ARBA" id="ARBA00022475"/>
    </source>
</evidence>
<evidence type="ECO:0000256" key="6">
    <source>
        <dbReference type="ARBA" id="ARBA00023136"/>
    </source>
</evidence>
<feature type="transmembrane region" description="Helical" evidence="7">
    <location>
        <begin position="21"/>
        <end position="45"/>
    </location>
</feature>
<dbReference type="AlphaFoldDB" id="A0A0K1JFL1"/>
<dbReference type="Gene3D" id="1.20.1250.20">
    <property type="entry name" value="MFS general substrate transporter like domains"/>
    <property type="match status" value="1"/>
</dbReference>
<dbReference type="CDD" id="cd17321">
    <property type="entry name" value="MFS_MMR_MDR_like"/>
    <property type="match status" value="1"/>
</dbReference>
<dbReference type="GO" id="GO:0022857">
    <property type="term" value="F:transmembrane transporter activity"/>
    <property type="evidence" value="ECO:0007669"/>
    <property type="project" value="InterPro"/>
</dbReference>
<dbReference type="EMBL" id="CP011112">
    <property type="protein sequence ID" value="AKU15491.1"/>
    <property type="molecule type" value="Genomic_DNA"/>
</dbReference>
<feature type="transmembrane region" description="Helical" evidence="7">
    <location>
        <begin position="345"/>
        <end position="364"/>
    </location>
</feature>
<protein>
    <recommendedName>
        <fullName evidence="8">Major facilitator superfamily (MFS) profile domain-containing protein</fullName>
    </recommendedName>
</protein>
<dbReference type="Proteomes" id="UP000066480">
    <property type="component" value="Chromosome"/>
</dbReference>
<dbReference type="InterPro" id="IPR004638">
    <property type="entry name" value="EmrB-like"/>
</dbReference>
<feature type="transmembrane region" description="Helical" evidence="7">
    <location>
        <begin position="147"/>
        <end position="170"/>
    </location>
</feature>
<name>A0A0K1JFL1_9MICO</name>
<evidence type="ECO:0000256" key="7">
    <source>
        <dbReference type="SAM" id="Phobius"/>
    </source>
</evidence>
<reference evidence="9 10" key="1">
    <citation type="submission" date="2015-03" db="EMBL/GenBank/DDBJ databases">
        <title>Luteipulveratus halotolerans sp. nov., a novel actinobacterium (Dermacoccaceae) from Sarawak, Malaysia.</title>
        <authorList>
            <person name="Juboi H."/>
            <person name="Basik A."/>
            <person name="Shamsul S.S."/>
            <person name="Arnold P."/>
            <person name="Schmitt E.K."/>
            <person name="Sanglier J.-J."/>
            <person name="Yeo T."/>
        </authorList>
    </citation>
    <scope>NUCLEOTIDE SEQUENCE [LARGE SCALE GENOMIC DNA]</scope>
    <source>
        <strain evidence="9 10">MN07-A0370</strain>
    </source>
</reference>
<dbReference type="PROSITE" id="PS50850">
    <property type="entry name" value="MFS"/>
    <property type="match status" value="1"/>
</dbReference>
<dbReference type="InterPro" id="IPR020846">
    <property type="entry name" value="MFS_dom"/>
</dbReference>
<dbReference type="RefSeq" id="WP_052590395.1">
    <property type="nucleotide sequence ID" value="NZ_CP011112.1"/>
</dbReference>
<dbReference type="GO" id="GO:0005886">
    <property type="term" value="C:plasma membrane"/>
    <property type="evidence" value="ECO:0007669"/>
    <property type="project" value="UniProtKB-SubCell"/>
</dbReference>
<dbReference type="Pfam" id="PF07690">
    <property type="entry name" value="MFS_1"/>
    <property type="match status" value="1"/>
</dbReference>
<feature type="domain" description="Major facilitator superfamily (MFS) profile" evidence="8">
    <location>
        <begin position="23"/>
        <end position="471"/>
    </location>
</feature>
<evidence type="ECO:0000256" key="4">
    <source>
        <dbReference type="ARBA" id="ARBA00022692"/>
    </source>
</evidence>
<feature type="transmembrane region" description="Helical" evidence="7">
    <location>
        <begin position="319"/>
        <end position="338"/>
    </location>
</feature>
<feature type="transmembrane region" description="Helical" evidence="7">
    <location>
        <begin position="182"/>
        <end position="202"/>
    </location>
</feature>
<dbReference type="Gene3D" id="1.20.1720.10">
    <property type="entry name" value="Multidrug resistance protein D"/>
    <property type="match status" value="1"/>
</dbReference>
<feature type="transmembrane region" description="Helical" evidence="7">
    <location>
        <begin position="279"/>
        <end position="299"/>
    </location>
</feature>
<feature type="transmembrane region" description="Helical" evidence="7">
    <location>
        <begin position="114"/>
        <end position="135"/>
    </location>
</feature>
<organism evidence="9 10">
    <name type="scientific">Luteipulveratus mongoliensis</name>
    <dbReference type="NCBI Taxonomy" id="571913"/>
    <lineage>
        <taxon>Bacteria</taxon>
        <taxon>Bacillati</taxon>
        <taxon>Actinomycetota</taxon>
        <taxon>Actinomycetes</taxon>
        <taxon>Micrococcales</taxon>
        <taxon>Dermacoccaceae</taxon>
        <taxon>Luteipulveratus</taxon>
    </lineage>
</organism>
<evidence type="ECO:0000256" key="1">
    <source>
        <dbReference type="ARBA" id="ARBA00004651"/>
    </source>
</evidence>
<proteinExistence type="predicted"/>
<dbReference type="STRING" id="571913.VV02_05775"/>
<evidence type="ECO:0000313" key="10">
    <source>
        <dbReference type="Proteomes" id="UP000066480"/>
    </source>
</evidence>
<dbReference type="NCBIfam" id="TIGR00711">
    <property type="entry name" value="efflux_EmrB"/>
    <property type="match status" value="1"/>
</dbReference>
<dbReference type="InterPro" id="IPR011701">
    <property type="entry name" value="MFS"/>
</dbReference>
<evidence type="ECO:0000256" key="2">
    <source>
        <dbReference type="ARBA" id="ARBA00022448"/>
    </source>
</evidence>
<keyword evidence="10" id="KW-1185">Reference proteome</keyword>
<keyword evidence="3" id="KW-1003">Cell membrane</keyword>
<feature type="transmembrane region" description="Helical" evidence="7">
    <location>
        <begin position="214"/>
        <end position="232"/>
    </location>
</feature>
<feature type="transmembrane region" description="Helical" evidence="7">
    <location>
        <begin position="376"/>
        <end position="400"/>
    </location>
</feature>
<keyword evidence="5 7" id="KW-1133">Transmembrane helix</keyword>
<feature type="transmembrane region" description="Helical" evidence="7">
    <location>
        <begin position="89"/>
        <end position="108"/>
    </location>
</feature>
<dbReference type="PANTHER" id="PTHR42718">
    <property type="entry name" value="MAJOR FACILITATOR SUPERFAMILY MULTIDRUG TRANSPORTER MFSC"/>
    <property type="match status" value="1"/>
</dbReference>
<feature type="transmembrane region" description="Helical" evidence="7">
    <location>
        <begin position="57"/>
        <end position="77"/>
    </location>
</feature>
<evidence type="ECO:0000259" key="8">
    <source>
        <dbReference type="PROSITE" id="PS50850"/>
    </source>
</evidence>
<evidence type="ECO:0000313" key="9">
    <source>
        <dbReference type="EMBL" id="AKU15491.1"/>
    </source>
</evidence>
<evidence type="ECO:0000256" key="5">
    <source>
        <dbReference type="ARBA" id="ARBA00022989"/>
    </source>
</evidence>
<keyword evidence="4 7" id="KW-0812">Transmembrane</keyword>
<feature type="transmembrane region" description="Helical" evidence="7">
    <location>
        <begin position="238"/>
        <end position="259"/>
    </location>
</feature>
<dbReference type="PATRIC" id="fig|571913.6.peg.1177"/>